<reference evidence="1" key="1">
    <citation type="journal article" date="2021" name="Proc. Natl. Acad. Sci. U.S.A.">
        <title>A Catalog of Tens of Thousands of Viruses from Human Metagenomes Reveals Hidden Associations with Chronic Diseases.</title>
        <authorList>
            <person name="Tisza M.J."/>
            <person name="Buck C.B."/>
        </authorList>
    </citation>
    <scope>NUCLEOTIDE SEQUENCE</scope>
    <source>
        <strain evidence="1">CtKmJ5</strain>
    </source>
</reference>
<proteinExistence type="predicted"/>
<name>A0A8S5SYP2_9CAUD</name>
<dbReference type="EMBL" id="BK032705">
    <property type="protein sequence ID" value="DAF56008.1"/>
    <property type="molecule type" value="Genomic_DNA"/>
</dbReference>
<protein>
    <submittedName>
        <fullName evidence="1">Uncharacterized protein</fullName>
    </submittedName>
</protein>
<sequence length="33" mass="3864">MREHSLFFFYSLSATTSRSSIPNHIRLGTTIHR</sequence>
<organism evidence="1">
    <name type="scientific">Podoviridae sp. ctKmJ5</name>
    <dbReference type="NCBI Taxonomy" id="2827732"/>
    <lineage>
        <taxon>Viruses</taxon>
        <taxon>Duplodnaviria</taxon>
        <taxon>Heunggongvirae</taxon>
        <taxon>Uroviricota</taxon>
        <taxon>Caudoviricetes</taxon>
    </lineage>
</organism>
<evidence type="ECO:0000313" key="1">
    <source>
        <dbReference type="EMBL" id="DAF56008.1"/>
    </source>
</evidence>
<accession>A0A8S5SYP2</accession>